<evidence type="ECO:0000256" key="3">
    <source>
        <dbReference type="ARBA" id="ARBA00012929"/>
    </source>
</evidence>
<dbReference type="PANTHER" id="PTHR10491:SF4">
    <property type="entry name" value="METHIONINE ADENOSYLTRANSFERASE 2 SUBUNIT BETA"/>
    <property type="match status" value="1"/>
</dbReference>
<organism evidence="8 9">
    <name type="scientific">Devosia enhydra</name>
    <dbReference type="NCBI Taxonomy" id="665118"/>
    <lineage>
        <taxon>Bacteria</taxon>
        <taxon>Pseudomonadati</taxon>
        <taxon>Pseudomonadota</taxon>
        <taxon>Alphaproteobacteria</taxon>
        <taxon>Hyphomicrobiales</taxon>
        <taxon>Devosiaceae</taxon>
        <taxon>Devosia</taxon>
    </lineage>
</organism>
<accession>A0A1K2HSA3</accession>
<comment type="pathway">
    <text evidence="1 6">Carbohydrate biosynthesis; dTDP-L-rhamnose biosynthesis.</text>
</comment>
<evidence type="ECO:0000256" key="2">
    <source>
        <dbReference type="ARBA" id="ARBA00010944"/>
    </source>
</evidence>
<gene>
    <name evidence="8" type="ORF">SAMN02983003_0057</name>
</gene>
<dbReference type="RefSeq" id="WP_072338440.1">
    <property type="nucleotide sequence ID" value="NZ_FPKU01000001.1"/>
</dbReference>
<dbReference type="Gene3D" id="3.40.50.720">
    <property type="entry name" value="NAD(P)-binding Rossmann-like Domain"/>
    <property type="match status" value="1"/>
</dbReference>
<proteinExistence type="inferred from homology"/>
<reference evidence="8 9" key="1">
    <citation type="submission" date="2016-11" db="EMBL/GenBank/DDBJ databases">
        <authorList>
            <person name="Jaros S."/>
            <person name="Januszkiewicz K."/>
            <person name="Wedrychowicz H."/>
        </authorList>
    </citation>
    <scope>NUCLEOTIDE SEQUENCE [LARGE SCALE GENOMIC DNA]</scope>
    <source>
        <strain evidence="8 9">ATCC 23634</strain>
    </source>
</reference>
<sequence>MKVLVFGRSGQLASSLLANASSWDVTALGRDEADLLDPRRAGLEIAQRRPDLVVNAAAYTAVDLAEREPDLALQMNAEAPRCLAEAAAAVDIPFVHVSTDYVFDGAGQLAHRPTDPTAPLNVYGRTKREGELAVAAAGGRFSILRTSWVFSTYGHNFVKTMLRLGKDRAEIKVVSDQVGGPTEASDLAAAVLAVGARLRDGAPSGIHHFAGAPDVSWADFARAVFREAGLATRVVDQSAAEYPTVARRPLNSRLDCSSLLDVYGIGRPDWHEGLRRVVAQLGENG</sequence>
<evidence type="ECO:0000256" key="5">
    <source>
        <dbReference type="ARBA" id="ARBA00048200"/>
    </source>
</evidence>
<evidence type="ECO:0000256" key="4">
    <source>
        <dbReference type="ARBA" id="ARBA00017099"/>
    </source>
</evidence>
<keyword evidence="6" id="KW-0521">NADP</keyword>
<comment type="function">
    <text evidence="6">Catalyzes the reduction of dTDP-6-deoxy-L-lyxo-4-hexulose to yield dTDP-L-rhamnose.</text>
</comment>
<evidence type="ECO:0000256" key="1">
    <source>
        <dbReference type="ARBA" id="ARBA00004781"/>
    </source>
</evidence>
<dbReference type="NCBIfam" id="TIGR01214">
    <property type="entry name" value="rmlD"/>
    <property type="match status" value="1"/>
</dbReference>
<dbReference type="UniPathway" id="UPA00124"/>
<evidence type="ECO:0000259" key="7">
    <source>
        <dbReference type="Pfam" id="PF04321"/>
    </source>
</evidence>
<keyword evidence="9" id="KW-1185">Reference proteome</keyword>
<name>A0A1K2HSA3_9HYPH</name>
<dbReference type="GO" id="GO:0019305">
    <property type="term" value="P:dTDP-rhamnose biosynthetic process"/>
    <property type="evidence" value="ECO:0007669"/>
    <property type="project" value="UniProtKB-UniPathway"/>
</dbReference>
<evidence type="ECO:0000313" key="9">
    <source>
        <dbReference type="Proteomes" id="UP000183447"/>
    </source>
</evidence>
<dbReference type="InterPro" id="IPR036291">
    <property type="entry name" value="NAD(P)-bd_dom_sf"/>
</dbReference>
<dbReference type="STRING" id="665118.SAMN02983003_0057"/>
<feature type="domain" description="RmlD-like substrate binding" evidence="7">
    <location>
        <begin position="1"/>
        <end position="281"/>
    </location>
</feature>
<dbReference type="InterPro" id="IPR029903">
    <property type="entry name" value="RmlD-like-bd"/>
</dbReference>
<dbReference type="EC" id="1.1.1.133" evidence="3 6"/>
<dbReference type="AlphaFoldDB" id="A0A1K2HSA3"/>
<dbReference type="SUPFAM" id="SSF51735">
    <property type="entry name" value="NAD(P)-binding Rossmann-fold domains"/>
    <property type="match status" value="1"/>
</dbReference>
<dbReference type="EMBL" id="FPKU01000001">
    <property type="protein sequence ID" value="SFZ80666.1"/>
    <property type="molecule type" value="Genomic_DNA"/>
</dbReference>
<evidence type="ECO:0000256" key="6">
    <source>
        <dbReference type="RuleBase" id="RU364082"/>
    </source>
</evidence>
<dbReference type="OrthoDB" id="9803892at2"/>
<dbReference type="PANTHER" id="PTHR10491">
    <property type="entry name" value="DTDP-4-DEHYDRORHAMNOSE REDUCTASE"/>
    <property type="match status" value="1"/>
</dbReference>
<keyword evidence="6" id="KW-0560">Oxidoreductase</keyword>
<protein>
    <recommendedName>
        <fullName evidence="4 6">dTDP-4-dehydrorhamnose reductase</fullName>
        <ecNumber evidence="3 6">1.1.1.133</ecNumber>
    </recommendedName>
</protein>
<dbReference type="Proteomes" id="UP000183447">
    <property type="component" value="Unassembled WGS sequence"/>
</dbReference>
<dbReference type="CDD" id="cd05254">
    <property type="entry name" value="dTDP_HR_like_SDR_e"/>
    <property type="match status" value="1"/>
</dbReference>
<evidence type="ECO:0000313" key="8">
    <source>
        <dbReference type="EMBL" id="SFZ80666.1"/>
    </source>
</evidence>
<dbReference type="InterPro" id="IPR005913">
    <property type="entry name" value="dTDP_dehydrorham_reduct"/>
</dbReference>
<comment type="similarity">
    <text evidence="2 6">Belongs to the dTDP-4-dehydrorhamnose reductase family.</text>
</comment>
<comment type="catalytic activity">
    <reaction evidence="5 6">
        <text>dTDP-beta-L-rhamnose + NADP(+) = dTDP-4-dehydro-beta-L-rhamnose + NADPH + H(+)</text>
        <dbReference type="Rhea" id="RHEA:21796"/>
        <dbReference type="ChEBI" id="CHEBI:15378"/>
        <dbReference type="ChEBI" id="CHEBI:57510"/>
        <dbReference type="ChEBI" id="CHEBI:57783"/>
        <dbReference type="ChEBI" id="CHEBI:58349"/>
        <dbReference type="ChEBI" id="CHEBI:62830"/>
        <dbReference type="EC" id="1.1.1.133"/>
    </reaction>
</comment>
<dbReference type="Pfam" id="PF04321">
    <property type="entry name" value="RmlD_sub_bind"/>
    <property type="match status" value="1"/>
</dbReference>
<dbReference type="Gene3D" id="3.90.25.10">
    <property type="entry name" value="UDP-galactose 4-epimerase, domain 1"/>
    <property type="match status" value="1"/>
</dbReference>
<dbReference type="GO" id="GO:0008831">
    <property type="term" value="F:dTDP-4-dehydrorhamnose reductase activity"/>
    <property type="evidence" value="ECO:0007669"/>
    <property type="project" value="UniProtKB-EC"/>
</dbReference>
<comment type="cofactor">
    <cofactor evidence="6">
        <name>Mg(2+)</name>
        <dbReference type="ChEBI" id="CHEBI:18420"/>
    </cofactor>
    <text evidence="6">Binds 1 Mg(2+) ion per monomer.</text>
</comment>